<keyword evidence="6" id="KW-1133">Transmembrane helix</keyword>
<reference evidence="8 9" key="1">
    <citation type="journal article" date="2011" name="Science">
        <title>The ecoresponsive genome of Daphnia pulex.</title>
        <authorList>
            <person name="Colbourne J.K."/>
            <person name="Pfrender M.E."/>
            <person name="Gilbert D."/>
            <person name="Thomas W.K."/>
            <person name="Tucker A."/>
            <person name="Oakley T.H."/>
            <person name="Tokishita S."/>
            <person name="Aerts A."/>
            <person name="Arnold G.J."/>
            <person name="Basu M.K."/>
            <person name="Bauer D.J."/>
            <person name="Caceres C.E."/>
            <person name="Carmel L."/>
            <person name="Casola C."/>
            <person name="Choi J.H."/>
            <person name="Detter J.C."/>
            <person name="Dong Q."/>
            <person name="Dusheyko S."/>
            <person name="Eads B.D."/>
            <person name="Frohlich T."/>
            <person name="Geiler-Samerotte K.A."/>
            <person name="Gerlach D."/>
            <person name="Hatcher P."/>
            <person name="Jogdeo S."/>
            <person name="Krijgsveld J."/>
            <person name="Kriventseva E.V."/>
            <person name="Kultz D."/>
            <person name="Laforsch C."/>
            <person name="Lindquist E."/>
            <person name="Lopez J."/>
            <person name="Manak J.R."/>
            <person name="Muller J."/>
            <person name="Pangilinan J."/>
            <person name="Patwardhan R.P."/>
            <person name="Pitluck S."/>
            <person name="Pritham E.J."/>
            <person name="Rechtsteiner A."/>
            <person name="Rho M."/>
            <person name="Rogozin I.B."/>
            <person name="Sakarya O."/>
            <person name="Salamov A."/>
            <person name="Schaack S."/>
            <person name="Shapiro H."/>
            <person name="Shiga Y."/>
            <person name="Skalitzky C."/>
            <person name="Smith Z."/>
            <person name="Souvorov A."/>
            <person name="Sung W."/>
            <person name="Tang Z."/>
            <person name="Tsuchiya D."/>
            <person name="Tu H."/>
            <person name="Vos H."/>
            <person name="Wang M."/>
            <person name="Wolf Y.I."/>
            <person name="Yamagata H."/>
            <person name="Yamada T."/>
            <person name="Ye Y."/>
            <person name="Shaw J.R."/>
            <person name="Andrews J."/>
            <person name="Crease T.J."/>
            <person name="Tang H."/>
            <person name="Lucas S.M."/>
            <person name="Robertson H.M."/>
            <person name="Bork P."/>
            <person name="Koonin E.V."/>
            <person name="Zdobnov E.M."/>
            <person name="Grigoriev I.V."/>
            <person name="Lynch M."/>
            <person name="Boore J.L."/>
        </authorList>
    </citation>
    <scope>NUCLEOTIDE SEQUENCE [LARGE SCALE GENOMIC DNA]</scope>
</reference>
<dbReference type="UniPathway" id="UPA00196"/>
<dbReference type="STRING" id="6669.E9HES7"/>
<evidence type="ECO:0000313" key="8">
    <source>
        <dbReference type="EMBL" id="EFX69722.1"/>
    </source>
</evidence>
<dbReference type="AlphaFoldDB" id="E9HES7"/>
<evidence type="ECO:0000256" key="3">
    <source>
        <dbReference type="ARBA" id="ARBA00022502"/>
    </source>
</evidence>
<accession>E9HES7</accession>
<evidence type="ECO:0000256" key="7">
    <source>
        <dbReference type="ARBA" id="ARBA00023136"/>
    </source>
</evidence>
<dbReference type="GO" id="GO:0005789">
    <property type="term" value="C:endoplasmic reticulum membrane"/>
    <property type="evidence" value="ECO:0007669"/>
    <property type="project" value="UniProtKB-SubCell"/>
</dbReference>
<dbReference type="InterPro" id="IPR009580">
    <property type="entry name" value="GPI_biosynthesis_protein_Pig-F"/>
</dbReference>
<proteinExistence type="predicted"/>
<dbReference type="HOGENOM" id="CLU_2239241_0_0_1"/>
<comment type="pathway">
    <text evidence="2">Glycolipid biosynthesis; glycosylphosphatidylinositol-anchor biosynthesis.</text>
</comment>
<dbReference type="KEGG" id="dpx:DAPPUDRAFT_300687"/>
<evidence type="ECO:0000256" key="2">
    <source>
        <dbReference type="ARBA" id="ARBA00004687"/>
    </source>
</evidence>
<dbReference type="EMBL" id="GL732631">
    <property type="protein sequence ID" value="EFX69722.1"/>
    <property type="molecule type" value="Genomic_DNA"/>
</dbReference>
<keyword evidence="9" id="KW-1185">Reference proteome</keyword>
<sequence>MLLSALILPSVAACGKLGNFFNFSCLNLMGTNELFTCFGAWLGAFVIPLDWDCSWQVWPEPVAVGAVLGCGLSSLLKLMRPAMTINWAGYKMYWPTNFFVHERHV</sequence>
<evidence type="ECO:0000256" key="1">
    <source>
        <dbReference type="ARBA" id="ARBA00004477"/>
    </source>
</evidence>
<keyword evidence="5" id="KW-0256">Endoplasmic reticulum</keyword>
<protein>
    <submittedName>
        <fullName evidence="8">Uncharacterized protein</fullName>
    </submittedName>
</protein>
<evidence type="ECO:0000256" key="5">
    <source>
        <dbReference type="ARBA" id="ARBA00022824"/>
    </source>
</evidence>
<name>E9HES7_DAPPU</name>
<organism evidence="8 9">
    <name type="scientific">Daphnia pulex</name>
    <name type="common">Water flea</name>
    <dbReference type="NCBI Taxonomy" id="6669"/>
    <lineage>
        <taxon>Eukaryota</taxon>
        <taxon>Metazoa</taxon>
        <taxon>Ecdysozoa</taxon>
        <taxon>Arthropoda</taxon>
        <taxon>Crustacea</taxon>
        <taxon>Branchiopoda</taxon>
        <taxon>Diplostraca</taxon>
        <taxon>Cladocera</taxon>
        <taxon>Anomopoda</taxon>
        <taxon>Daphniidae</taxon>
        <taxon>Daphnia</taxon>
    </lineage>
</organism>
<evidence type="ECO:0000256" key="6">
    <source>
        <dbReference type="ARBA" id="ARBA00022989"/>
    </source>
</evidence>
<gene>
    <name evidence="8" type="ORF">DAPPUDRAFT_300687</name>
</gene>
<keyword evidence="7" id="KW-0472">Membrane</keyword>
<dbReference type="OrthoDB" id="17366at2759"/>
<dbReference type="PhylomeDB" id="E9HES7"/>
<evidence type="ECO:0000313" key="9">
    <source>
        <dbReference type="Proteomes" id="UP000000305"/>
    </source>
</evidence>
<keyword evidence="3" id="KW-0337">GPI-anchor biosynthesis</keyword>
<dbReference type="Pfam" id="PF06699">
    <property type="entry name" value="PIG-F"/>
    <property type="match status" value="1"/>
</dbReference>
<comment type="subcellular location">
    <subcellularLocation>
        <location evidence="1">Endoplasmic reticulum membrane</location>
        <topology evidence="1">Multi-pass membrane protein</topology>
    </subcellularLocation>
</comment>
<dbReference type="Proteomes" id="UP000000305">
    <property type="component" value="Unassembled WGS sequence"/>
</dbReference>
<dbReference type="GO" id="GO:0006506">
    <property type="term" value="P:GPI anchor biosynthetic process"/>
    <property type="evidence" value="ECO:0007669"/>
    <property type="project" value="UniProtKB-UniPathway"/>
</dbReference>
<evidence type="ECO:0000256" key="4">
    <source>
        <dbReference type="ARBA" id="ARBA00022692"/>
    </source>
</evidence>
<keyword evidence="4" id="KW-0812">Transmembrane</keyword>
<dbReference type="InParanoid" id="E9HES7"/>